<accession>A0A0R3UMY2</accession>
<evidence type="ECO:0000256" key="1">
    <source>
        <dbReference type="SAM" id="Phobius"/>
    </source>
</evidence>
<dbReference type="InterPro" id="IPR016130">
    <property type="entry name" value="Tyr_Pase_AS"/>
</dbReference>
<organism evidence="3 4">
    <name type="scientific">Mesocestoides corti</name>
    <name type="common">Flatworm</name>
    <dbReference type="NCBI Taxonomy" id="53468"/>
    <lineage>
        <taxon>Eukaryota</taxon>
        <taxon>Metazoa</taxon>
        <taxon>Spiralia</taxon>
        <taxon>Lophotrochozoa</taxon>
        <taxon>Platyhelminthes</taxon>
        <taxon>Cestoda</taxon>
        <taxon>Eucestoda</taxon>
        <taxon>Cyclophyllidea</taxon>
        <taxon>Mesocestoididae</taxon>
        <taxon>Mesocestoides</taxon>
    </lineage>
</organism>
<reference evidence="3 4" key="1">
    <citation type="submission" date="2018-10" db="EMBL/GenBank/DDBJ databases">
        <authorList>
            <consortium name="Pathogen Informatics"/>
        </authorList>
    </citation>
    <scope>NUCLEOTIDE SEQUENCE [LARGE SCALE GENOMIC DNA]</scope>
</reference>
<dbReference type="InterPro" id="IPR029021">
    <property type="entry name" value="Prot-tyrosine_phosphatase-like"/>
</dbReference>
<evidence type="ECO:0000313" key="4">
    <source>
        <dbReference type="Proteomes" id="UP000267029"/>
    </source>
</evidence>
<proteinExistence type="predicted"/>
<evidence type="ECO:0000259" key="2">
    <source>
        <dbReference type="PROSITE" id="PS50056"/>
    </source>
</evidence>
<dbReference type="Proteomes" id="UP000267029">
    <property type="component" value="Unassembled WGS sequence"/>
</dbReference>
<dbReference type="Pfam" id="PF00782">
    <property type="entry name" value="DSPc"/>
    <property type="match status" value="1"/>
</dbReference>
<dbReference type="InterPro" id="IPR050561">
    <property type="entry name" value="PTP"/>
</dbReference>
<name>A0A0R3UMY2_MESCO</name>
<dbReference type="InterPro" id="IPR000340">
    <property type="entry name" value="Dual-sp_phosphatase_cat-dom"/>
</dbReference>
<dbReference type="EMBL" id="UXSR01005645">
    <property type="protein sequence ID" value="VDD83122.1"/>
    <property type="molecule type" value="Genomic_DNA"/>
</dbReference>
<keyword evidence="1" id="KW-0812">Transmembrane</keyword>
<dbReference type="OrthoDB" id="432447at2759"/>
<keyword evidence="4" id="KW-1185">Reference proteome</keyword>
<dbReference type="PANTHER" id="PTHR23339">
    <property type="entry name" value="TYROSINE SPECIFIC PROTEIN PHOSPHATASE AND DUAL SPECIFICITY PROTEIN PHOSPHATASE"/>
    <property type="match status" value="1"/>
</dbReference>
<evidence type="ECO:0000313" key="3">
    <source>
        <dbReference type="EMBL" id="VDD83122.1"/>
    </source>
</evidence>
<dbReference type="InterPro" id="IPR000387">
    <property type="entry name" value="Tyr_Pase_dom"/>
</dbReference>
<dbReference type="SUPFAM" id="SSF52799">
    <property type="entry name" value="(Phosphotyrosine protein) phosphatases II"/>
    <property type="match status" value="1"/>
</dbReference>
<feature type="transmembrane region" description="Helical" evidence="1">
    <location>
        <begin position="12"/>
        <end position="32"/>
    </location>
</feature>
<dbReference type="PROSITE" id="PS50056">
    <property type="entry name" value="TYR_PHOSPHATASE_2"/>
    <property type="match status" value="1"/>
</dbReference>
<dbReference type="PROSITE" id="PS00383">
    <property type="entry name" value="TYR_PHOSPHATASE_1"/>
    <property type="match status" value="1"/>
</dbReference>
<keyword evidence="1" id="KW-1133">Transmembrane helix</keyword>
<feature type="domain" description="Tyrosine specific protein phosphatases" evidence="2">
    <location>
        <begin position="52"/>
        <end position="121"/>
    </location>
</feature>
<dbReference type="AlphaFoldDB" id="A0A0R3UMY2"/>
<sequence length="132" mass="14779">MSLPPGGFSWREFMICLLLCSVSLFLYICVVFDRLALKHHFYPVDEFTIGDLEMVREIVNIIAAAETNGEKCGVHCQFGQMRTGTILAAYLAYHNKVNGKEAIKLLSKMRPKSLFSPESEKVICAFAASLNN</sequence>
<dbReference type="STRING" id="53468.A0A0R3UMY2"/>
<protein>
    <recommendedName>
        <fullName evidence="2">Tyrosine specific protein phosphatases domain-containing protein</fullName>
    </recommendedName>
</protein>
<keyword evidence="1" id="KW-0472">Membrane</keyword>
<gene>
    <name evidence="3" type="ORF">MCOS_LOCUS9125</name>
</gene>
<dbReference type="Gene3D" id="3.90.190.10">
    <property type="entry name" value="Protein tyrosine phosphatase superfamily"/>
    <property type="match status" value="1"/>
</dbReference>